<accession>A0ABW3ZEM2</accession>
<dbReference type="PANTHER" id="PTHR35007:SF2">
    <property type="entry name" value="PILUS ASSEMBLE PROTEIN"/>
    <property type="match status" value="1"/>
</dbReference>
<evidence type="ECO:0000256" key="3">
    <source>
        <dbReference type="ARBA" id="ARBA00022692"/>
    </source>
</evidence>
<keyword evidence="4 6" id="KW-1133">Transmembrane helix</keyword>
<proteinExistence type="predicted"/>
<dbReference type="Proteomes" id="UP001597135">
    <property type="component" value="Unassembled WGS sequence"/>
</dbReference>
<evidence type="ECO:0000313" key="8">
    <source>
        <dbReference type="EMBL" id="MFD1341170.1"/>
    </source>
</evidence>
<dbReference type="PANTHER" id="PTHR35007">
    <property type="entry name" value="INTEGRAL MEMBRANE PROTEIN-RELATED"/>
    <property type="match status" value="1"/>
</dbReference>
<dbReference type="InterPro" id="IPR018076">
    <property type="entry name" value="T2SS_GspF_dom"/>
</dbReference>
<keyword evidence="5 6" id="KW-0472">Membrane</keyword>
<sequence length="309" mass="34762">MNETLFLIGIFFAVLLFVLTLSRIVSNRREVSRNVAAARRGRRKTNEDIERLLGTGNEQIRYYLDTVQNAPLNSLRMRLVQAGYFDKSALFWFNVIRLVATAGLFLAVQFGLPQISPSTSTPAALLFATVAAAAGFIGCSWFLERQGKKRMIEFRKIFPDFMDLLLVCVDAGLSIDASIDRVTREFLKTVEDFGVQLSIVSLEVRAGRPMHEALHNLSERIRVEEARMLAVLFRQSEELGASVSQTLRTFAAEMRQLRLIRAEEKANTLPLKMLFPMALFMFPVNLIIVLVPVMLSLLKMFLALAPGAT</sequence>
<dbReference type="EMBL" id="JBHTMU010000002">
    <property type="protein sequence ID" value="MFD1341170.1"/>
    <property type="molecule type" value="Genomic_DNA"/>
</dbReference>
<evidence type="ECO:0000256" key="2">
    <source>
        <dbReference type="ARBA" id="ARBA00022475"/>
    </source>
</evidence>
<keyword evidence="2" id="KW-1003">Cell membrane</keyword>
<gene>
    <name evidence="8" type="ORF">ACFQ4E_01935</name>
</gene>
<feature type="transmembrane region" description="Helical" evidence="6">
    <location>
        <begin position="6"/>
        <end position="25"/>
    </location>
</feature>
<evidence type="ECO:0000256" key="6">
    <source>
        <dbReference type="SAM" id="Phobius"/>
    </source>
</evidence>
<comment type="caution">
    <text evidence="8">The sequence shown here is derived from an EMBL/GenBank/DDBJ whole genome shotgun (WGS) entry which is preliminary data.</text>
</comment>
<organism evidence="8 9">
    <name type="scientific">Litorisediminicola beolgyonensis</name>
    <dbReference type="NCBI Taxonomy" id="1173614"/>
    <lineage>
        <taxon>Bacteria</taxon>
        <taxon>Pseudomonadati</taxon>
        <taxon>Pseudomonadota</taxon>
        <taxon>Alphaproteobacteria</taxon>
        <taxon>Rhodobacterales</taxon>
        <taxon>Paracoccaceae</taxon>
        <taxon>Litorisediminicola</taxon>
    </lineage>
</organism>
<feature type="transmembrane region" description="Helical" evidence="6">
    <location>
        <begin position="124"/>
        <end position="143"/>
    </location>
</feature>
<keyword evidence="9" id="KW-1185">Reference proteome</keyword>
<evidence type="ECO:0000256" key="4">
    <source>
        <dbReference type="ARBA" id="ARBA00022989"/>
    </source>
</evidence>
<dbReference type="RefSeq" id="WP_386801228.1">
    <property type="nucleotide sequence ID" value="NZ_JBHTMU010000002.1"/>
</dbReference>
<name>A0ABW3ZEM2_9RHOB</name>
<reference evidence="9" key="1">
    <citation type="journal article" date="2019" name="Int. J. Syst. Evol. Microbiol.">
        <title>The Global Catalogue of Microorganisms (GCM) 10K type strain sequencing project: providing services to taxonomists for standard genome sequencing and annotation.</title>
        <authorList>
            <consortium name="The Broad Institute Genomics Platform"/>
            <consortium name="The Broad Institute Genome Sequencing Center for Infectious Disease"/>
            <person name="Wu L."/>
            <person name="Ma J."/>
        </authorList>
    </citation>
    <scope>NUCLEOTIDE SEQUENCE [LARGE SCALE GENOMIC DNA]</scope>
    <source>
        <strain evidence="9">CCUG 62953</strain>
    </source>
</reference>
<feature type="domain" description="Type II secretion system protein GspF" evidence="7">
    <location>
        <begin position="161"/>
        <end position="290"/>
    </location>
</feature>
<dbReference type="Pfam" id="PF00482">
    <property type="entry name" value="T2SSF"/>
    <property type="match status" value="1"/>
</dbReference>
<comment type="subcellular location">
    <subcellularLocation>
        <location evidence="1">Cell membrane</location>
        <topology evidence="1">Multi-pass membrane protein</topology>
    </subcellularLocation>
</comment>
<evidence type="ECO:0000259" key="7">
    <source>
        <dbReference type="Pfam" id="PF00482"/>
    </source>
</evidence>
<evidence type="ECO:0000256" key="1">
    <source>
        <dbReference type="ARBA" id="ARBA00004651"/>
    </source>
</evidence>
<protein>
    <submittedName>
        <fullName evidence="8">Type II secretion system F family protein</fullName>
    </submittedName>
</protein>
<feature type="transmembrane region" description="Helical" evidence="6">
    <location>
        <begin position="274"/>
        <end position="295"/>
    </location>
</feature>
<feature type="transmembrane region" description="Helical" evidence="6">
    <location>
        <begin position="89"/>
        <end position="112"/>
    </location>
</feature>
<evidence type="ECO:0000313" key="9">
    <source>
        <dbReference type="Proteomes" id="UP001597135"/>
    </source>
</evidence>
<evidence type="ECO:0000256" key="5">
    <source>
        <dbReference type="ARBA" id="ARBA00023136"/>
    </source>
</evidence>
<keyword evidence="3 6" id="KW-0812">Transmembrane</keyword>